<reference evidence="2 3" key="1">
    <citation type="journal article" date="2021" name="BMC Genomics">
        <title>Datura genome reveals duplications of psychoactive alkaloid biosynthetic genes and high mutation rate following tissue culture.</title>
        <authorList>
            <person name="Rajewski A."/>
            <person name="Carter-House D."/>
            <person name="Stajich J."/>
            <person name="Litt A."/>
        </authorList>
    </citation>
    <scope>NUCLEOTIDE SEQUENCE [LARGE SCALE GENOMIC DNA]</scope>
    <source>
        <strain evidence="2">AR-01</strain>
    </source>
</reference>
<sequence length="188" mass="20286">MSEDERKNGHNMKEKMKSGEEQVPEALEDILSQMDADAAITRNPRTPRFPIRVESADQSTDLLPLEQGEAGTNLLAGSTSRAIPSSAAVQGEAGTNLLAGSTSRGIPSSATEQGAEVPSPENVQNQNSHDEEAEGSKKKRILPKRNTRRLNFADLEVLPKGSIVDSENDPTTDDDTDESDSDYLPVLN</sequence>
<name>A0ABS8RZQ3_DATST</name>
<feature type="compositionally biased region" description="Acidic residues" evidence="1">
    <location>
        <begin position="166"/>
        <end position="181"/>
    </location>
</feature>
<evidence type="ECO:0000256" key="1">
    <source>
        <dbReference type="SAM" id="MobiDB-lite"/>
    </source>
</evidence>
<comment type="caution">
    <text evidence="2">The sequence shown here is derived from an EMBL/GenBank/DDBJ whole genome shotgun (WGS) entry which is preliminary data.</text>
</comment>
<protein>
    <submittedName>
        <fullName evidence="2">Uncharacterized protein</fullName>
    </submittedName>
</protein>
<feature type="compositionally biased region" description="Basic residues" evidence="1">
    <location>
        <begin position="137"/>
        <end position="148"/>
    </location>
</feature>
<dbReference type="Proteomes" id="UP000823775">
    <property type="component" value="Unassembled WGS sequence"/>
</dbReference>
<organism evidence="2 3">
    <name type="scientific">Datura stramonium</name>
    <name type="common">Jimsonweed</name>
    <name type="synonym">Common thornapple</name>
    <dbReference type="NCBI Taxonomy" id="4076"/>
    <lineage>
        <taxon>Eukaryota</taxon>
        <taxon>Viridiplantae</taxon>
        <taxon>Streptophyta</taxon>
        <taxon>Embryophyta</taxon>
        <taxon>Tracheophyta</taxon>
        <taxon>Spermatophyta</taxon>
        <taxon>Magnoliopsida</taxon>
        <taxon>eudicotyledons</taxon>
        <taxon>Gunneridae</taxon>
        <taxon>Pentapetalae</taxon>
        <taxon>asterids</taxon>
        <taxon>lamiids</taxon>
        <taxon>Solanales</taxon>
        <taxon>Solanaceae</taxon>
        <taxon>Solanoideae</taxon>
        <taxon>Datureae</taxon>
        <taxon>Datura</taxon>
    </lineage>
</organism>
<feature type="region of interest" description="Disordered" evidence="1">
    <location>
        <begin position="38"/>
        <end position="68"/>
    </location>
</feature>
<proteinExistence type="predicted"/>
<evidence type="ECO:0000313" key="2">
    <source>
        <dbReference type="EMBL" id="MCD7452292.1"/>
    </source>
</evidence>
<accession>A0ABS8RZQ3</accession>
<feature type="compositionally biased region" description="Basic and acidic residues" evidence="1">
    <location>
        <begin position="1"/>
        <end position="20"/>
    </location>
</feature>
<feature type="compositionally biased region" description="Polar residues" evidence="1">
    <location>
        <begin position="98"/>
        <end position="112"/>
    </location>
</feature>
<dbReference type="EMBL" id="JACEIK010000204">
    <property type="protein sequence ID" value="MCD7452292.1"/>
    <property type="molecule type" value="Genomic_DNA"/>
</dbReference>
<feature type="region of interest" description="Disordered" evidence="1">
    <location>
        <begin position="94"/>
        <end position="188"/>
    </location>
</feature>
<keyword evidence="3" id="KW-1185">Reference proteome</keyword>
<evidence type="ECO:0000313" key="3">
    <source>
        <dbReference type="Proteomes" id="UP000823775"/>
    </source>
</evidence>
<gene>
    <name evidence="2" type="ORF">HAX54_016124</name>
</gene>
<feature type="region of interest" description="Disordered" evidence="1">
    <location>
        <begin position="1"/>
        <end position="23"/>
    </location>
</feature>